<dbReference type="STRING" id="981085.W9R0T7"/>
<keyword evidence="4" id="KW-1133">Transmembrane helix</keyword>
<feature type="transmembrane region" description="Helical" evidence="4">
    <location>
        <begin position="20"/>
        <end position="38"/>
    </location>
</feature>
<dbReference type="Proteomes" id="UP000030645">
    <property type="component" value="Unassembled WGS sequence"/>
</dbReference>
<dbReference type="GO" id="GO:0016705">
    <property type="term" value="F:oxidoreductase activity, acting on paired donors, with incorporation or reduction of molecular oxygen"/>
    <property type="evidence" value="ECO:0007669"/>
    <property type="project" value="InterPro"/>
</dbReference>
<evidence type="ECO:0000256" key="2">
    <source>
        <dbReference type="ARBA" id="ARBA00022723"/>
    </source>
</evidence>
<dbReference type="GO" id="GO:0005506">
    <property type="term" value="F:iron ion binding"/>
    <property type="evidence" value="ECO:0007669"/>
    <property type="project" value="InterPro"/>
</dbReference>
<reference evidence="6" key="1">
    <citation type="submission" date="2013-01" db="EMBL/GenBank/DDBJ databases">
        <title>Draft Genome Sequence of a Mulberry Tree, Morus notabilis C.K. Schneid.</title>
        <authorList>
            <person name="He N."/>
            <person name="Zhao S."/>
        </authorList>
    </citation>
    <scope>NUCLEOTIDE SEQUENCE</scope>
</reference>
<comment type="similarity">
    <text evidence="1">Belongs to the cytochrome P450 family.</text>
</comment>
<evidence type="ECO:0000256" key="4">
    <source>
        <dbReference type="SAM" id="Phobius"/>
    </source>
</evidence>
<dbReference type="EMBL" id="KE344017">
    <property type="protein sequence ID" value="EXB50917.1"/>
    <property type="molecule type" value="Genomic_DNA"/>
</dbReference>
<dbReference type="PANTHER" id="PTHR47955">
    <property type="entry name" value="CYTOCHROME P450 FAMILY 71 PROTEIN"/>
    <property type="match status" value="1"/>
</dbReference>
<keyword evidence="3" id="KW-0408">Iron</keyword>
<dbReference type="GO" id="GO:0004497">
    <property type="term" value="F:monooxygenase activity"/>
    <property type="evidence" value="ECO:0007669"/>
    <property type="project" value="InterPro"/>
</dbReference>
<dbReference type="KEGG" id="mnt:21404008"/>
<dbReference type="InterPro" id="IPR036396">
    <property type="entry name" value="Cyt_P450_sf"/>
</dbReference>
<dbReference type="InterPro" id="IPR002401">
    <property type="entry name" value="Cyt_P450_E_grp-I"/>
</dbReference>
<keyword evidence="2" id="KW-0479">Metal-binding</keyword>
<dbReference type="InterPro" id="IPR001128">
    <property type="entry name" value="Cyt_P450"/>
</dbReference>
<keyword evidence="4" id="KW-0812">Transmembrane</keyword>
<dbReference type="PANTHER" id="PTHR47955:SF15">
    <property type="entry name" value="CYTOCHROME P450 71A2-LIKE"/>
    <property type="match status" value="1"/>
</dbReference>
<evidence type="ECO:0000256" key="1">
    <source>
        <dbReference type="ARBA" id="ARBA00010617"/>
    </source>
</evidence>
<dbReference type="Gene3D" id="1.10.630.10">
    <property type="entry name" value="Cytochrome P450"/>
    <property type="match status" value="1"/>
</dbReference>
<evidence type="ECO:0000313" key="5">
    <source>
        <dbReference type="EMBL" id="EXB50917.1"/>
    </source>
</evidence>
<proteinExistence type="inferred from homology"/>
<dbReference type="AlphaFoldDB" id="W9R0T7"/>
<dbReference type="GO" id="GO:0020037">
    <property type="term" value="F:heme binding"/>
    <property type="evidence" value="ECO:0007669"/>
    <property type="project" value="InterPro"/>
</dbReference>
<dbReference type="PRINTS" id="PR00463">
    <property type="entry name" value="EP450I"/>
</dbReference>
<dbReference type="OrthoDB" id="1055148at2759"/>
<dbReference type="Pfam" id="PF00067">
    <property type="entry name" value="p450"/>
    <property type="match status" value="1"/>
</dbReference>
<gene>
    <name evidence="5" type="ORF">L484_021144</name>
</gene>
<sequence>MGSSQVFNNLGQLDPFSISIRLLLPLLLLLLLLLLLFGRNKLYGKLNLPPSPPKLPIIGNLHQLGNNPHRSLRSLSNKYGPLMHLNFGQIPTLIVSSPDMVEEIVKAHDVVFSNRPKTTATDILFYGQKNILFSPYGEYWRQARKACVLELLSLKSVHSFQFVREEEVEVLVNNIRKLCLSGNSINLSKLLISASNNTMSRCILGHSYKAEDGSIK</sequence>
<protein>
    <submittedName>
        <fullName evidence="5">Cytochrome P450 71A21</fullName>
    </submittedName>
</protein>
<dbReference type="eggNOG" id="KOG0156">
    <property type="taxonomic scope" value="Eukaryota"/>
</dbReference>
<evidence type="ECO:0000313" key="6">
    <source>
        <dbReference type="Proteomes" id="UP000030645"/>
    </source>
</evidence>
<keyword evidence="4" id="KW-0472">Membrane</keyword>
<organism evidence="5 6">
    <name type="scientific">Morus notabilis</name>
    <dbReference type="NCBI Taxonomy" id="981085"/>
    <lineage>
        <taxon>Eukaryota</taxon>
        <taxon>Viridiplantae</taxon>
        <taxon>Streptophyta</taxon>
        <taxon>Embryophyta</taxon>
        <taxon>Tracheophyta</taxon>
        <taxon>Spermatophyta</taxon>
        <taxon>Magnoliopsida</taxon>
        <taxon>eudicotyledons</taxon>
        <taxon>Gunneridae</taxon>
        <taxon>Pentapetalae</taxon>
        <taxon>rosids</taxon>
        <taxon>fabids</taxon>
        <taxon>Rosales</taxon>
        <taxon>Moraceae</taxon>
        <taxon>Moreae</taxon>
        <taxon>Morus</taxon>
    </lineage>
</organism>
<evidence type="ECO:0000256" key="3">
    <source>
        <dbReference type="ARBA" id="ARBA00023004"/>
    </source>
</evidence>
<dbReference type="SUPFAM" id="SSF48264">
    <property type="entry name" value="Cytochrome P450"/>
    <property type="match status" value="1"/>
</dbReference>
<keyword evidence="6" id="KW-1185">Reference proteome</keyword>
<accession>W9R0T7</accession>
<name>W9R0T7_9ROSA</name>